<protein>
    <submittedName>
        <fullName evidence="1">Uncharacterized protein</fullName>
    </submittedName>
</protein>
<dbReference type="EMBL" id="RCHU02000006">
    <property type="protein sequence ID" value="KAL3587308.1"/>
    <property type="molecule type" value="Genomic_DNA"/>
</dbReference>
<gene>
    <name evidence="1" type="ORF">D5086_014175</name>
</gene>
<evidence type="ECO:0000313" key="2">
    <source>
        <dbReference type="Proteomes" id="UP000309997"/>
    </source>
</evidence>
<sequence length="340" mass="38171">MSLPQSPTADSLHQQRSSTVDHRVSSKRKLDDVDDNDAVFSDLISVRMRKKDDTESSTGKQSRTTTTSLHLLHQSALHTCLRRLHLHLFIIHQLPLLRHGDHHTLAAAEVAIKTPILYQNDLRCNSCCDQRELERFCQITPRTDSRDDRNAGDRAEINLLSAPAALVALYVSSIKGNKECAEGAIRHFLNSCKISLPKNLHLQCVPIVMEFCNLLRKVGSDDPLYAVCRSCLGSLLENGGGTCGWRYHGGEEGKGVVMQEIFPFVSELGSKLFKDLMGSVVESMGPSEADDSSDLKNEMEKGAEEMFWTILRRRKASLCVLIVRYAKRTDDHQCFFSIRM</sequence>
<dbReference type="Proteomes" id="UP000309997">
    <property type="component" value="Unassembled WGS sequence"/>
</dbReference>
<evidence type="ECO:0000313" key="1">
    <source>
        <dbReference type="EMBL" id="KAL3587308.1"/>
    </source>
</evidence>
<proteinExistence type="predicted"/>
<accession>A0ACC4C7R0</accession>
<name>A0ACC4C7R0_POPAL</name>
<reference evidence="1 2" key="1">
    <citation type="journal article" date="2024" name="Plant Biotechnol. J.">
        <title>Genome and CRISPR/Cas9 system of a widespread forest tree (Populus alba) in the world.</title>
        <authorList>
            <person name="Liu Y.J."/>
            <person name="Jiang P.F."/>
            <person name="Han X.M."/>
            <person name="Li X.Y."/>
            <person name="Wang H.M."/>
            <person name="Wang Y.J."/>
            <person name="Wang X.X."/>
            <person name="Zeng Q.Y."/>
        </authorList>
    </citation>
    <scope>NUCLEOTIDE SEQUENCE [LARGE SCALE GENOMIC DNA]</scope>
    <source>
        <strain evidence="2">cv. PAL-ZL1</strain>
    </source>
</reference>
<comment type="caution">
    <text evidence="1">The sequence shown here is derived from an EMBL/GenBank/DDBJ whole genome shotgun (WGS) entry which is preliminary data.</text>
</comment>
<organism evidence="1 2">
    <name type="scientific">Populus alba</name>
    <name type="common">White poplar</name>
    <dbReference type="NCBI Taxonomy" id="43335"/>
    <lineage>
        <taxon>Eukaryota</taxon>
        <taxon>Viridiplantae</taxon>
        <taxon>Streptophyta</taxon>
        <taxon>Embryophyta</taxon>
        <taxon>Tracheophyta</taxon>
        <taxon>Spermatophyta</taxon>
        <taxon>Magnoliopsida</taxon>
        <taxon>eudicotyledons</taxon>
        <taxon>Gunneridae</taxon>
        <taxon>Pentapetalae</taxon>
        <taxon>rosids</taxon>
        <taxon>fabids</taxon>
        <taxon>Malpighiales</taxon>
        <taxon>Salicaceae</taxon>
        <taxon>Saliceae</taxon>
        <taxon>Populus</taxon>
    </lineage>
</organism>
<keyword evidence="2" id="KW-1185">Reference proteome</keyword>